<dbReference type="GO" id="GO:0016020">
    <property type="term" value="C:membrane"/>
    <property type="evidence" value="ECO:0007669"/>
    <property type="project" value="InterPro"/>
</dbReference>
<evidence type="ECO:0000256" key="1">
    <source>
        <dbReference type="ARBA" id="ARBA00011073"/>
    </source>
</evidence>
<dbReference type="InterPro" id="IPR023828">
    <property type="entry name" value="Peptidase_S8_Ser-AS"/>
</dbReference>
<dbReference type="PRINTS" id="PR00723">
    <property type="entry name" value="SUBTILISIN"/>
</dbReference>
<dbReference type="PROSITE" id="PS51892">
    <property type="entry name" value="SUBTILASE"/>
    <property type="match status" value="1"/>
</dbReference>
<dbReference type="GO" id="GO:0004252">
    <property type="term" value="F:serine-type endopeptidase activity"/>
    <property type="evidence" value="ECO:0007669"/>
    <property type="project" value="UniProtKB-UniRule"/>
</dbReference>
<evidence type="ECO:0000313" key="12">
    <source>
        <dbReference type="EMBL" id="KAK1751460.1"/>
    </source>
</evidence>
<evidence type="ECO:0000313" key="13">
    <source>
        <dbReference type="Proteomes" id="UP001239445"/>
    </source>
</evidence>
<dbReference type="PROSITE" id="PS00137">
    <property type="entry name" value="SUBTILASE_HIS"/>
    <property type="match status" value="1"/>
</dbReference>
<dbReference type="Gene3D" id="3.40.50.200">
    <property type="entry name" value="Peptidase S8/S53 domain"/>
    <property type="match status" value="2"/>
</dbReference>
<dbReference type="InterPro" id="IPR015500">
    <property type="entry name" value="Peptidase_S8_subtilisin-rel"/>
</dbReference>
<name>A0AAJ0B4C4_9PEZI</name>
<dbReference type="InterPro" id="IPR022398">
    <property type="entry name" value="Peptidase_S8_His-AS"/>
</dbReference>
<dbReference type="SUPFAM" id="SSF52743">
    <property type="entry name" value="Subtilisin-like"/>
    <property type="match status" value="1"/>
</dbReference>
<dbReference type="InterPro" id="IPR050131">
    <property type="entry name" value="Peptidase_S8_subtilisin-like"/>
</dbReference>
<evidence type="ECO:0000256" key="9">
    <source>
        <dbReference type="SAM" id="SignalP"/>
    </source>
</evidence>
<reference evidence="12" key="1">
    <citation type="submission" date="2023-06" db="EMBL/GenBank/DDBJ databases">
        <title>Genome-scale phylogeny and comparative genomics of the fungal order Sordariales.</title>
        <authorList>
            <consortium name="Lawrence Berkeley National Laboratory"/>
            <person name="Hensen N."/>
            <person name="Bonometti L."/>
            <person name="Westerberg I."/>
            <person name="Brannstrom I.O."/>
            <person name="Guillou S."/>
            <person name="Cros-Aarteil S."/>
            <person name="Calhoun S."/>
            <person name="Haridas S."/>
            <person name="Kuo A."/>
            <person name="Mondo S."/>
            <person name="Pangilinan J."/>
            <person name="Riley R."/>
            <person name="Labutti K."/>
            <person name="Andreopoulos B."/>
            <person name="Lipzen A."/>
            <person name="Chen C."/>
            <person name="Yanf M."/>
            <person name="Daum C."/>
            <person name="Ng V."/>
            <person name="Clum A."/>
            <person name="Steindorff A."/>
            <person name="Ohm R."/>
            <person name="Martin F."/>
            <person name="Silar P."/>
            <person name="Natvig D."/>
            <person name="Lalanne C."/>
            <person name="Gautier V."/>
            <person name="Ament-Velasquez S.L."/>
            <person name="Kruys A."/>
            <person name="Hutchinson M.I."/>
            <person name="Powell A.J."/>
            <person name="Barry K."/>
            <person name="Miller A.N."/>
            <person name="Grigoriev I.V."/>
            <person name="Debuchy R."/>
            <person name="Gladieux P."/>
            <person name="Thoren M.H."/>
            <person name="Johannesson H."/>
        </authorList>
    </citation>
    <scope>NUCLEOTIDE SEQUENCE</scope>
    <source>
        <strain evidence="12">PSN4</strain>
    </source>
</reference>
<evidence type="ECO:0000259" key="10">
    <source>
        <dbReference type="Pfam" id="PF00082"/>
    </source>
</evidence>
<keyword evidence="13" id="KW-1185">Reference proteome</keyword>
<dbReference type="Pfam" id="PF00082">
    <property type="entry name" value="Peptidase_S8"/>
    <property type="match status" value="1"/>
</dbReference>
<dbReference type="CDD" id="cd07489">
    <property type="entry name" value="Peptidases_S8_5"/>
    <property type="match status" value="1"/>
</dbReference>
<evidence type="ECO:0000256" key="7">
    <source>
        <dbReference type="PROSITE-ProRule" id="PRU01240"/>
    </source>
</evidence>
<sequence>MNLRFLVGTLVVSGSLAADYLAHTYLVEFANDHNIESFYHGLELENIKFSPRLNMTYHLFRGASFELVDGASNSSLSNIISKMPTVKSLWPVGTHKVPIDTVNSTIPLLARREIQKRADGNDTFSTHVMTQVDKLRAKGITGKGARVAVVDSGIDYNHPALGGCFGQGCLVGYGWNVLGELRPGSPQPVNDPIDPCLGHGTHVAGIIAAQPNPFGFTGAAPGVTLGAYRTSTCAGIVYEDVLVAAINRAYDDGSNIINLSLDLPSDWSEHPAALAAQRIVEKGVPVVAAIGNDGERGLWTSVIPAVAHGVAGVANFFNTETPAIHVVASYSVDNATAQPFSWQAGNPAMPNISLPLWSTSFDAAPDDGCGQLPAGAPDLSKVVVLVQDEDKSSDCRIDNKLSNLGSHGAKYVLVYSLDAYTRALTQSNQYVNGIGMVPNSRGKEWINLLKAGHKIVVNLVIPGAAQQTVYSPKNTETGGLMSTRSSWGMSWELDVKPQIGAPGQNILSTWLLSKGGYRIDSGTSMASPFVAAVYALIAEARKTFDPATLESFVSATANPNLYYDGTKVYSIVAPVVQQGAGLIQAYDAAFATTLLNVSSLAFNDTDHFVAQHGFTIKNLGSGEVTYTLSHVKAATVYASGASYLSDPQSFSLAPTPLETVDAWASLIFSTTSVKVGPGASATISVTASPPAASIDKGRLPVYSGYIAINSTSGESLSLPYAGVATSMKSVPVLTTRSSVTYLTSWDSLNIGLSVPLPENTTFTIPVPTGDPNGTENPDPGLALPTAIFGQNVGSAFIRLDIVPLEVNGTLATTEVLGVTIAGSAERYPIRWYPGRGSTMDPFRGMLSDGRVVPEGRYKFLMRALKVFGDPENKDDYDALELPAFFLKYQG</sequence>
<feature type="signal peptide" evidence="9">
    <location>
        <begin position="1"/>
        <end position="17"/>
    </location>
</feature>
<evidence type="ECO:0000256" key="8">
    <source>
        <dbReference type="RuleBase" id="RU003355"/>
    </source>
</evidence>
<dbReference type="Pfam" id="PF06280">
    <property type="entry name" value="fn3_5"/>
    <property type="match status" value="1"/>
</dbReference>
<dbReference type="Proteomes" id="UP001239445">
    <property type="component" value="Unassembled WGS sequence"/>
</dbReference>
<dbReference type="InterPro" id="IPR010435">
    <property type="entry name" value="C5a/SBT2-like_Fn3"/>
</dbReference>
<evidence type="ECO:0000256" key="4">
    <source>
        <dbReference type="ARBA" id="ARBA00022801"/>
    </source>
</evidence>
<feature type="domain" description="Peptidase S8/S53" evidence="10">
    <location>
        <begin position="142"/>
        <end position="558"/>
    </location>
</feature>
<dbReference type="PROSITE" id="PS00138">
    <property type="entry name" value="SUBTILASE_SER"/>
    <property type="match status" value="1"/>
</dbReference>
<comment type="caution">
    <text evidence="12">The sequence shown here is derived from an EMBL/GenBank/DDBJ whole genome shotgun (WGS) entry which is preliminary data.</text>
</comment>
<feature type="domain" description="C5a peptidase/Subtilisin-like protease SBT2-like Fn3-like" evidence="11">
    <location>
        <begin position="601"/>
        <end position="720"/>
    </location>
</feature>
<proteinExistence type="inferred from homology"/>
<organism evidence="12 13">
    <name type="scientific">Echria macrotheca</name>
    <dbReference type="NCBI Taxonomy" id="438768"/>
    <lineage>
        <taxon>Eukaryota</taxon>
        <taxon>Fungi</taxon>
        <taxon>Dikarya</taxon>
        <taxon>Ascomycota</taxon>
        <taxon>Pezizomycotina</taxon>
        <taxon>Sordariomycetes</taxon>
        <taxon>Sordariomycetidae</taxon>
        <taxon>Sordariales</taxon>
        <taxon>Schizotheciaceae</taxon>
        <taxon>Echria</taxon>
    </lineage>
</organism>
<comment type="similarity">
    <text evidence="1 7 8">Belongs to the peptidase S8 family.</text>
</comment>
<keyword evidence="4 7" id="KW-0378">Hydrolase</keyword>
<protein>
    <submittedName>
        <fullName evidence="12">Subtilase</fullName>
    </submittedName>
</protein>
<evidence type="ECO:0000256" key="3">
    <source>
        <dbReference type="ARBA" id="ARBA00022729"/>
    </source>
</evidence>
<keyword evidence="3 9" id="KW-0732">Signal</keyword>
<keyword evidence="5 7" id="KW-0720">Serine protease</keyword>
<evidence type="ECO:0000259" key="11">
    <source>
        <dbReference type="Pfam" id="PF06280"/>
    </source>
</evidence>
<dbReference type="InterPro" id="IPR036852">
    <property type="entry name" value="Peptidase_S8/S53_dom_sf"/>
</dbReference>
<evidence type="ECO:0000256" key="6">
    <source>
        <dbReference type="PIRSR" id="PIRSR615500-1"/>
    </source>
</evidence>
<dbReference type="EMBL" id="MU839842">
    <property type="protein sequence ID" value="KAK1751460.1"/>
    <property type="molecule type" value="Genomic_DNA"/>
</dbReference>
<keyword evidence="2 7" id="KW-0645">Protease</keyword>
<feature type="active site" description="Charge relay system" evidence="6 7">
    <location>
        <position position="151"/>
    </location>
</feature>
<dbReference type="PROSITE" id="PS00136">
    <property type="entry name" value="SUBTILASE_ASP"/>
    <property type="match status" value="1"/>
</dbReference>
<dbReference type="InterPro" id="IPR000209">
    <property type="entry name" value="Peptidase_S8/S53_dom"/>
</dbReference>
<dbReference type="PANTHER" id="PTHR43806:SF66">
    <property type="entry name" value="SERIN ENDOPEPTIDASE"/>
    <property type="match status" value="1"/>
</dbReference>
<dbReference type="AlphaFoldDB" id="A0AAJ0B4C4"/>
<feature type="chain" id="PRO_5042549276" evidence="9">
    <location>
        <begin position="18"/>
        <end position="890"/>
    </location>
</feature>
<evidence type="ECO:0000256" key="2">
    <source>
        <dbReference type="ARBA" id="ARBA00022670"/>
    </source>
</evidence>
<evidence type="ECO:0000256" key="5">
    <source>
        <dbReference type="ARBA" id="ARBA00022825"/>
    </source>
</evidence>
<accession>A0AAJ0B4C4</accession>
<gene>
    <name evidence="12" type="ORF">QBC47DRAFT_434579</name>
</gene>
<feature type="active site" description="Charge relay system" evidence="6 7">
    <location>
        <position position="199"/>
    </location>
</feature>
<dbReference type="InterPro" id="IPR034187">
    <property type="entry name" value="Peptidases_S8_5"/>
</dbReference>
<dbReference type="PANTHER" id="PTHR43806">
    <property type="entry name" value="PEPTIDASE S8"/>
    <property type="match status" value="1"/>
</dbReference>
<feature type="active site" description="Charge relay system" evidence="6 7">
    <location>
        <position position="524"/>
    </location>
</feature>
<dbReference type="GO" id="GO:0006508">
    <property type="term" value="P:proteolysis"/>
    <property type="evidence" value="ECO:0007669"/>
    <property type="project" value="UniProtKB-KW"/>
</dbReference>
<dbReference type="InterPro" id="IPR023827">
    <property type="entry name" value="Peptidase_S8_Asp-AS"/>
</dbReference>